<sequence>MKPASFIASKLALAAIVAAVFGLSGVAHAQRSKADISEPVFDSLPSPQFEGTKNKSFKPKDWLEVEAGISIPATSREQETVGFIDQVTVKWYVAVKDKATRKNVLLTKDITHINVPVGEEFFSSVYLSPNTLKRLTGTDRASKGAVEVVALEVLVNGTKVGEATTKFDSGWWNSGNLSRTEQFPLLSKDKTPFKNFWWDRYAEIQEER</sequence>
<keyword evidence="3" id="KW-1185">Reference proteome</keyword>
<dbReference type="NCBIfam" id="NF042424">
    <property type="entry name" value="Amuc_1102_rel"/>
    <property type="match status" value="1"/>
</dbReference>
<dbReference type="InterPro" id="IPR049970">
    <property type="entry name" value="Amuc_1102-like"/>
</dbReference>
<name>A0A840V1M1_9BACT</name>
<protein>
    <submittedName>
        <fullName evidence="2">Uncharacterized protein</fullName>
    </submittedName>
</protein>
<keyword evidence="1" id="KW-0732">Signal</keyword>
<gene>
    <name evidence="2" type="ORF">HNR46_002131</name>
</gene>
<reference evidence="2 3" key="1">
    <citation type="submission" date="2020-08" db="EMBL/GenBank/DDBJ databases">
        <title>Genomic Encyclopedia of Type Strains, Phase IV (KMG-IV): sequencing the most valuable type-strain genomes for metagenomic binning, comparative biology and taxonomic classification.</title>
        <authorList>
            <person name="Goeker M."/>
        </authorList>
    </citation>
    <scope>NUCLEOTIDE SEQUENCE [LARGE SCALE GENOMIC DNA]</scope>
    <source>
        <strain evidence="2 3">YC6886</strain>
    </source>
</reference>
<dbReference type="RefSeq" id="WP_184018461.1">
    <property type="nucleotide sequence ID" value="NZ_JACHFD010000009.1"/>
</dbReference>
<comment type="caution">
    <text evidence="2">The sequence shown here is derived from an EMBL/GenBank/DDBJ whole genome shotgun (WGS) entry which is preliminary data.</text>
</comment>
<dbReference type="AlphaFoldDB" id="A0A840V1M1"/>
<evidence type="ECO:0000313" key="3">
    <source>
        <dbReference type="Proteomes" id="UP000557717"/>
    </source>
</evidence>
<organism evidence="2 3">
    <name type="scientific">Haloferula luteola</name>
    <dbReference type="NCBI Taxonomy" id="595692"/>
    <lineage>
        <taxon>Bacteria</taxon>
        <taxon>Pseudomonadati</taxon>
        <taxon>Verrucomicrobiota</taxon>
        <taxon>Verrucomicrobiia</taxon>
        <taxon>Verrucomicrobiales</taxon>
        <taxon>Verrucomicrobiaceae</taxon>
        <taxon>Haloferula</taxon>
    </lineage>
</organism>
<dbReference type="EMBL" id="JACHFD010000009">
    <property type="protein sequence ID" value="MBB5351892.1"/>
    <property type="molecule type" value="Genomic_DNA"/>
</dbReference>
<evidence type="ECO:0000313" key="2">
    <source>
        <dbReference type="EMBL" id="MBB5351892.1"/>
    </source>
</evidence>
<proteinExistence type="predicted"/>
<dbReference type="Proteomes" id="UP000557717">
    <property type="component" value="Unassembled WGS sequence"/>
</dbReference>
<feature type="chain" id="PRO_5032740612" evidence="1">
    <location>
        <begin position="30"/>
        <end position="208"/>
    </location>
</feature>
<feature type="signal peptide" evidence="1">
    <location>
        <begin position="1"/>
        <end position="29"/>
    </location>
</feature>
<evidence type="ECO:0000256" key="1">
    <source>
        <dbReference type="SAM" id="SignalP"/>
    </source>
</evidence>
<accession>A0A840V1M1</accession>